<dbReference type="OrthoDB" id="115198at2759"/>
<dbReference type="Proteomes" id="UP000829291">
    <property type="component" value="Chromosome 2"/>
</dbReference>
<comment type="subcellular location">
    <subcellularLocation>
        <location evidence="1 10">Golgi apparatus membrane</location>
        <topology evidence="1 10">Single-pass type II membrane protein</topology>
    </subcellularLocation>
</comment>
<keyword evidence="7 10" id="KW-1133">Transmembrane helix</keyword>
<dbReference type="GO" id="GO:0006493">
    <property type="term" value="P:protein O-linked glycosylation"/>
    <property type="evidence" value="ECO:0007669"/>
    <property type="project" value="TreeGrafter"/>
</dbReference>
<evidence type="ECO:0000256" key="8">
    <source>
        <dbReference type="ARBA" id="ARBA00023034"/>
    </source>
</evidence>
<evidence type="ECO:0000256" key="5">
    <source>
        <dbReference type="ARBA" id="ARBA00022692"/>
    </source>
</evidence>
<dbReference type="RefSeq" id="XP_046585990.1">
    <property type="nucleotide sequence ID" value="XM_046730034.1"/>
</dbReference>
<dbReference type="GO" id="GO:0016758">
    <property type="term" value="F:hexosyltransferase activity"/>
    <property type="evidence" value="ECO:0007669"/>
    <property type="project" value="InterPro"/>
</dbReference>
<dbReference type="GO" id="GO:0000139">
    <property type="term" value="C:Golgi membrane"/>
    <property type="evidence" value="ECO:0007669"/>
    <property type="project" value="UniProtKB-SubCell"/>
</dbReference>
<evidence type="ECO:0000256" key="1">
    <source>
        <dbReference type="ARBA" id="ARBA00004323"/>
    </source>
</evidence>
<keyword evidence="9 10" id="KW-0472">Membrane</keyword>
<dbReference type="RefSeq" id="XP_015509143.2">
    <property type="nucleotide sequence ID" value="XM_015653657.2"/>
</dbReference>
<keyword evidence="8 10" id="KW-0333">Golgi apparatus</keyword>
<keyword evidence="4" id="KW-0808">Transferase</keyword>
<dbReference type="Pfam" id="PF01762">
    <property type="entry name" value="Galactosyl_T"/>
    <property type="match status" value="1"/>
</dbReference>
<evidence type="ECO:0000256" key="4">
    <source>
        <dbReference type="ARBA" id="ARBA00022679"/>
    </source>
</evidence>
<dbReference type="AlphaFoldDB" id="A0A6J0B6E5"/>
<keyword evidence="11" id="KW-1185">Reference proteome</keyword>
<dbReference type="PANTHER" id="PTHR11214">
    <property type="entry name" value="BETA-1,3-N-ACETYLGLUCOSAMINYLTRANSFERASE"/>
    <property type="match status" value="1"/>
</dbReference>
<proteinExistence type="inferred from homology"/>
<sequence>MLDKRRLHAPGSPPCTLLFVVALTITGCLSFWLLNGCPGPPIPVPIVATSPAYELILPRNTSAPARPYSLAELPSDDETSLIDLRNFRFLINHDPCNKTQPLLLMLIHSAPANLPKRMVIRETWGQKRFGAVVLFLVGTMPGMQGKIEEEDRIYGDIVQGNFQDAYRNMTYKHVMALKWAAYHCPGAKYVLKLDDDVFVHTPALLEFLAHDLSPWGARRLILCNSMAMAMVKRSWRSKWRVSPLEYPGKTYPVYCAGWAIMYSPDSVFLLYREAQKSSYFWIDDVHITGTLAKKINLTHTPLNSLILTQERMQAFIDTPYLPGDFLFGPANMAEGDIRALWKAVALTLA</sequence>
<dbReference type="InParanoid" id="A0A6J0B6E5"/>
<evidence type="ECO:0000256" key="10">
    <source>
        <dbReference type="RuleBase" id="RU363063"/>
    </source>
</evidence>
<comment type="similarity">
    <text evidence="2 10">Belongs to the glycosyltransferase 31 family.</text>
</comment>
<evidence type="ECO:0000313" key="12">
    <source>
        <dbReference type="RefSeq" id="XP_015509143.2"/>
    </source>
</evidence>
<protein>
    <recommendedName>
        <fullName evidence="10">Hexosyltransferase</fullName>
        <ecNumber evidence="10">2.4.1.-</ecNumber>
    </recommendedName>
</protein>
<reference evidence="12 13" key="1">
    <citation type="submission" date="2025-05" db="UniProtKB">
        <authorList>
            <consortium name="RefSeq"/>
        </authorList>
    </citation>
    <scope>IDENTIFICATION</scope>
    <source>
        <tissue evidence="12 13">Thorax and Abdomen</tissue>
    </source>
</reference>
<evidence type="ECO:0000313" key="11">
    <source>
        <dbReference type="Proteomes" id="UP000829291"/>
    </source>
</evidence>
<accession>A0A6J0B6E5</accession>
<evidence type="ECO:0000313" key="13">
    <source>
        <dbReference type="RefSeq" id="XP_046585990.1"/>
    </source>
</evidence>
<evidence type="ECO:0000256" key="9">
    <source>
        <dbReference type="ARBA" id="ARBA00023136"/>
    </source>
</evidence>
<dbReference type="InterPro" id="IPR002659">
    <property type="entry name" value="Glyco_trans_31"/>
</dbReference>
<gene>
    <name evidence="12 13" type="primary">LOC107216464</name>
</gene>
<keyword evidence="5 10" id="KW-0812">Transmembrane</keyword>
<dbReference type="EC" id="2.4.1.-" evidence="10"/>
<keyword evidence="3 10" id="KW-0328">Glycosyltransferase</keyword>
<evidence type="ECO:0000256" key="3">
    <source>
        <dbReference type="ARBA" id="ARBA00022676"/>
    </source>
</evidence>
<dbReference type="PANTHER" id="PTHR11214:SF376">
    <property type="entry name" value="HEXOSYLTRANSFERASE"/>
    <property type="match status" value="1"/>
</dbReference>
<dbReference type="PROSITE" id="PS51257">
    <property type="entry name" value="PROKAR_LIPOPROTEIN"/>
    <property type="match status" value="1"/>
</dbReference>
<keyword evidence="6 10" id="KW-0735">Signal-anchor</keyword>
<feature type="transmembrane region" description="Helical" evidence="10">
    <location>
        <begin position="12"/>
        <end position="34"/>
    </location>
</feature>
<evidence type="ECO:0000256" key="7">
    <source>
        <dbReference type="ARBA" id="ARBA00022989"/>
    </source>
</evidence>
<evidence type="ECO:0000256" key="2">
    <source>
        <dbReference type="ARBA" id="ARBA00008661"/>
    </source>
</evidence>
<dbReference type="FunCoup" id="A0A6J0B6E5">
    <property type="interactions" value="79"/>
</dbReference>
<evidence type="ECO:0000256" key="6">
    <source>
        <dbReference type="ARBA" id="ARBA00022968"/>
    </source>
</evidence>
<dbReference type="Gene3D" id="3.90.550.50">
    <property type="match status" value="1"/>
</dbReference>
<dbReference type="KEGG" id="nlo:107216464"/>
<organism evidence="11 12">
    <name type="scientific">Neodiprion lecontei</name>
    <name type="common">Redheaded pine sawfly</name>
    <dbReference type="NCBI Taxonomy" id="441921"/>
    <lineage>
        <taxon>Eukaryota</taxon>
        <taxon>Metazoa</taxon>
        <taxon>Ecdysozoa</taxon>
        <taxon>Arthropoda</taxon>
        <taxon>Hexapoda</taxon>
        <taxon>Insecta</taxon>
        <taxon>Pterygota</taxon>
        <taxon>Neoptera</taxon>
        <taxon>Endopterygota</taxon>
        <taxon>Hymenoptera</taxon>
        <taxon>Tenthredinoidea</taxon>
        <taxon>Diprionidae</taxon>
        <taxon>Diprioninae</taxon>
        <taxon>Neodiprion</taxon>
    </lineage>
</organism>
<name>A0A6J0B6E5_NEOLC</name>
<dbReference type="GeneID" id="107216464"/>